<dbReference type="InterPro" id="IPR017905">
    <property type="entry name" value="ERV/ALR_sulphydryl_oxidase"/>
</dbReference>
<dbReference type="GeneID" id="7836010"/>
<dbReference type="PANTHER" id="PTHR12645">
    <property type="entry name" value="ALR/ERV"/>
    <property type="match status" value="1"/>
</dbReference>
<dbReference type="Gene3D" id="1.20.120.310">
    <property type="entry name" value="ERV/ALR sulfhydryl oxidase domain"/>
    <property type="match status" value="1"/>
</dbReference>
<sequence length="187" mass="22142">MSYSEQKEKKKDCPEVVCEKSDPLGTYRKFAQQPKTMKFKDEDTDDHSNSSGELEKSEDKVAQDDPYKYCPNNKQSLGFFTWNFLHTMAIYYPKNPTEEEQQKMKNFFDSFATFYPCKPCALHFQKDILKTPPAVESNESLSIWLCERHNLVNKWLGKQQFDCSFENLEKRWRTGYDHCKDQVTKLQ</sequence>
<dbReference type="EMBL" id="GG662556">
    <property type="protein sequence ID" value="EAS01762.1"/>
    <property type="molecule type" value="Genomic_DNA"/>
</dbReference>
<evidence type="ECO:0000256" key="4">
    <source>
        <dbReference type="ARBA" id="ARBA00023002"/>
    </source>
</evidence>
<dbReference type="eggNOG" id="KOG3355">
    <property type="taxonomic scope" value="Eukaryota"/>
</dbReference>
<evidence type="ECO:0000256" key="5">
    <source>
        <dbReference type="ARBA" id="ARBA00023157"/>
    </source>
</evidence>
<dbReference type="PANTHER" id="PTHR12645:SF0">
    <property type="entry name" value="FAD-LINKED SULFHYDRYL OXIDASE ALR"/>
    <property type="match status" value="1"/>
</dbReference>
<reference evidence="10" key="1">
    <citation type="journal article" date="2006" name="PLoS Biol.">
        <title>Macronuclear genome sequence of the ciliate Tetrahymena thermophila, a model eukaryote.</title>
        <authorList>
            <person name="Eisen J.A."/>
            <person name="Coyne R.S."/>
            <person name="Wu M."/>
            <person name="Wu D."/>
            <person name="Thiagarajan M."/>
            <person name="Wortman J.R."/>
            <person name="Badger J.H."/>
            <person name="Ren Q."/>
            <person name="Amedeo P."/>
            <person name="Jones K.M."/>
            <person name="Tallon L.J."/>
            <person name="Delcher A.L."/>
            <person name="Salzberg S.L."/>
            <person name="Silva J.C."/>
            <person name="Haas B.J."/>
            <person name="Majoros W.H."/>
            <person name="Farzad M."/>
            <person name="Carlton J.M."/>
            <person name="Smith R.K. Jr."/>
            <person name="Garg J."/>
            <person name="Pearlman R.E."/>
            <person name="Karrer K.M."/>
            <person name="Sun L."/>
            <person name="Manning G."/>
            <person name="Elde N.C."/>
            <person name="Turkewitz A.P."/>
            <person name="Asai D.J."/>
            <person name="Wilkes D.E."/>
            <person name="Wang Y."/>
            <person name="Cai H."/>
            <person name="Collins K."/>
            <person name="Stewart B.A."/>
            <person name="Lee S.R."/>
            <person name="Wilamowska K."/>
            <person name="Weinberg Z."/>
            <person name="Ruzzo W.L."/>
            <person name="Wloga D."/>
            <person name="Gaertig J."/>
            <person name="Frankel J."/>
            <person name="Tsao C.-C."/>
            <person name="Gorovsky M.A."/>
            <person name="Keeling P.J."/>
            <person name="Waller R.F."/>
            <person name="Patron N.J."/>
            <person name="Cherry J.M."/>
            <person name="Stover N.A."/>
            <person name="Krieger C.J."/>
            <person name="del Toro C."/>
            <person name="Ryder H.F."/>
            <person name="Williamson S.C."/>
            <person name="Barbeau R.A."/>
            <person name="Hamilton E.P."/>
            <person name="Orias E."/>
        </authorList>
    </citation>
    <scope>NUCLEOTIDE SEQUENCE [LARGE SCALE GENOMIC DNA]</scope>
    <source>
        <strain evidence="10">SB210</strain>
    </source>
</reference>
<dbReference type="STRING" id="312017.I7MLC7"/>
<dbReference type="InterPro" id="IPR036774">
    <property type="entry name" value="ERV/ALR_sulphydryl_oxid_sf"/>
</dbReference>
<feature type="domain" description="ERV/ALR sulfhydryl oxidase" evidence="8">
    <location>
        <begin position="70"/>
        <end position="172"/>
    </location>
</feature>
<dbReference type="RefSeq" id="XP_001022007.1">
    <property type="nucleotide sequence ID" value="XM_001022007.1"/>
</dbReference>
<name>I7MLC7_TETTS</name>
<keyword evidence="3 6" id="KW-0274">FAD</keyword>
<keyword evidence="5" id="KW-1015">Disulfide bond</keyword>
<accession>I7MLC7</accession>
<dbReference type="KEGG" id="tet:TTHERM_00564080"/>
<evidence type="ECO:0000256" key="1">
    <source>
        <dbReference type="ARBA" id="ARBA00001974"/>
    </source>
</evidence>
<dbReference type="OMA" id="KNDIYAD"/>
<evidence type="ECO:0000259" key="8">
    <source>
        <dbReference type="PROSITE" id="PS51324"/>
    </source>
</evidence>
<dbReference type="Proteomes" id="UP000009168">
    <property type="component" value="Unassembled WGS sequence"/>
</dbReference>
<comment type="cofactor">
    <cofactor evidence="1 6">
        <name>FAD</name>
        <dbReference type="ChEBI" id="CHEBI:57692"/>
    </cofactor>
</comment>
<gene>
    <name evidence="9" type="ORF">TTHERM_00564080</name>
</gene>
<dbReference type="EC" id="1.8.3.2" evidence="6"/>
<evidence type="ECO:0000313" key="9">
    <source>
        <dbReference type="EMBL" id="EAS01762.1"/>
    </source>
</evidence>
<keyword evidence="4 6" id="KW-0560">Oxidoreductase</keyword>
<dbReference type="SUPFAM" id="SSF69000">
    <property type="entry name" value="FAD-dependent thiol oxidase"/>
    <property type="match status" value="1"/>
</dbReference>
<comment type="catalytic activity">
    <reaction evidence="6">
        <text>2 R'C(R)SH + O2 = R'C(R)S-S(R)CR' + H2O2</text>
        <dbReference type="Rhea" id="RHEA:17357"/>
        <dbReference type="ChEBI" id="CHEBI:15379"/>
        <dbReference type="ChEBI" id="CHEBI:16240"/>
        <dbReference type="ChEBI" id="CHEBI:16520"/>
        <dbReference type="ChEBI" id="CHEBI:17412"/>
        <dbReference type="EC" id="1.8.3.2"/>
    </reaction>
</comment>
<dbReference type="HOGENOM" id="CLU_070631_1_1_1"/>
<keyword evidence="2 6" id="KW-0285">Flavoprotein</keyword>
<dbReference type="AlphaFoldDB" id="I7MLC7"/>
<dbReference type="InterPro" id="IPR039799">
    <property type="entry name" value="ALR/ERV"/>
</dbReference>
<dbReference type="InParanoid" id="I7MLC7"/>
<evidence type="ECO:0000256" key="3">
    <source>
        <dbReference type="ARBA" id="ARBA00022827"/>
    </source>
</evidence>
<dbReference type="Pfam" id="PF04777">
    <property type="entry name" value="Evr1_Alr"/>
    <property type="match status" value="1"/>
</dbReference>
<evidence type="ECO:0000313" key="10">
    <source>
        <dbReference type="Proteomes" id="UP000009168"/>
    </source>
</evidence>
<dbReference type="PROSITE" id="PS51324">
    <property type="entry name" value="ERV_ALR"/>
    <property type="match status" value="1"/>
</dbReference>
<keyword evidence="10" id="KW-1185">Reference proteome</keyword>
<dbReference type="GO" id="GO:0016971">
    <property type="term" value="F:flavin-dependent sulfhydryl oxidase activity"/>
    <property type="evidence" value="ECO:0007669"/>
    <property type="project" value="InterPro"/>
</dbReference>
<evidence type="ECO:0000256" key="7">
    <source>
        <dbReference type="SAM" id="MobiDB-lite"/>
    </source>
</evidence>
<evidence type="ECO:0000256" key="2">
    <source>
        <dbReference type="ARBA" id="ARBA00022630"/>
    </source>
</evidence>
<proteinExistence type="predicted"/>
<evidence type="ECO:0000256" key="6">
    <source>
        <dbReference type="RuleBase" id="RU371123"/>
    </source>
</evidence>
<dbReference type="GO" id="GO:0050660">
    <property type="term" value="F:flavin adenine dinucleotide binding"/>
    <property type="evidence" value="ECO:0007669"/>
    <property type="project" value="TreeGrafter"/>
</dbReference>
<dbReference type="OrthoDB" id="17199at2759"/>
<feature type="region of interest" description="Disordered" evidence="7">
    <location>
        <begin position="30"/>
        <end position="60"/>
    </location>
</feature>
<organism evidence="9 10">
    <name type="scientific">Tetrahymena thermophila (strain SB210)</name>
    <dbReference type="NCBI Taxonomy" id="312017"/>
    <lineage>
        <taxon>Eukaryota</taxon>
        <taxon>Sar</taxon>
        <taxon>Alveolata</taxon>
        <taxon>Ciliophora</taxon>
        <taxon>Intramacronucleata</taxon>
        <taxon>Oligohymenophorea</taxon>
        <taxon>Hymenostomatida</taxon>
        <taxon>Tetrahymenina</taxon>
        <taxon>Tetrahymenidae</taxon>
        <taxon>Tetrahymena</taxon>
    </lineage>
</organism>
<dbReference type="GO" id="GO:0005739">
    <property type="term" value="C:mitochondrion"/>
    <property type="evidence" value="ECO:0007669"/>
    <property type="project" value="TreeGrafter"/>
</dbReference>
<protein>
    <recommendedName>
        <fullName evidence="6">Sulfhydryl oxidase</fullName>
        <ecNumber evidence="6">1.8.3.2</ecNumber>
    </recommendedName>
</protein>